<protein>
    <submittedName>
        <fullName evidence="1">Uncharacterized protein</fullName>
    </submittedName>
</protein>
<keyword evidence="2" id="KW-1185">Reference proteome</keyword>
<comment type="caution">
    <text evidence="1">The sequence shown here is derived from an EMBL/GenBank/DDBJ whole genome shotgun (WGS) entry which is preliminary data.</text>
</comment>
<gene>
    <name evidence="1" type="ORF">OFUS_LOCUS9489</name>
</gene>
<sequence>DRYCSENRRCSPKKLNEDECVRPQECGSGFCTTGVCREECAVSADCPTDKYCNTDEAVCVDKLTTGTSCTANEQCIDKYCGTDDQKCGFCNTDFNCNFGATCLGKNDVNKIN</sequence>
<feature type="non-terminal residue" evidence="1">
    <location>
        <position position="112"/>
    </location>
</feature>
<feature type="non-terminal residue" evidence="1">
    <location>
        <position position="1"/>
    </location>
</feature>
<accession>A0A8S4NNC9</accession>
<evidence type="ECO:0000313" key="2">
    <source>
        <dbReference type="Proteomes" id="UP000749559"/>
    </source>
</evidence>
<name>A0A8S4NNC9_OWEFU</name>
<dbReference type="AlphaFoldDB" id="A0A8S4NNC9"/>
<evidence type="ECO:0000313" key="1">
    <source>
        <dbReference type="EMBL" id="CAH1783122.1"/>
    </source>
</evidence>
<dbReference type="Proteomes" id="UP000749559">
    <property type="component" value="Unassembled WGS sequence"/>
</dbReference>
<proteinExistence type="predicted"/>
<dbReference type="EMBL" id="CAIIXF020000005">
    <property type="protein sequence ID" value="CAH1783122.1"/>
    <property type="molecule type" value="Genomic_DNA"/>
</dbReference>
<reference evidence="1" key="1">
    <citation type="submission" date="2022-03" db="EMBL/GenBank/DDBJ databases">
        <authorList>
            <person name="Martin C."/>
        </authorList>
    </citation>
    <scope>NUCLEOTIDE SEQUENCE</scope>
</reference>
<organism evidence="1 2">
    <name type="scientific">Owenia fusiformis</name>
    <name type="common">Polychaete worm</name>
    <dbReference type="NCBI Taxonomy" id="6347"/>
    <lineage>
        <taxon>Eukaryota</taxon>
        <taxon>Metazoa</taxon>
        <taxon>Spiralia</taxon>
        <taxon>Lophotrochozoa</taxon>
        <taxon>Annelida</taxon>
        <taxon>Polychaeta</taxon>
        <taxon>Sedentaria</taxon>
        <taxon>Canalipalpata</taxon>
        <taxon>Sabellida</taxon>
        <taxon>Oweniida</taxon>
        <taxon>Oweniidae</taxon>
        <taxon>Owenia</taxon>
    </lineage>
</organism>